<accession>H8KVW4</accession>
<gene>
    <name evidence="3" type="ordered locus">Solca_1805</name>
</gene>
<protein>
    <submittedName>
        <fullName evidence="3">Uncharacterized protein</fullName>
    </submittedName>
</protein>
<dbReference type="eggNOG" id="ENOG5032SGC">
    <property type="taxonomic scope" value="Bacteria"/>
</dbReference>
<sequence>MNKAFLLGLMIVALGLTKVNAQVSVNVNIGTPPMWAPYGYSEVRYYYLPDVACYYDVYESRFIYNNGHAWVRVSSLPSRYRGYDLYSGYKVVLDYGGPSPYLHFSMHRERYPRGYCGTRQITYREYHRHEDYYRRVPPGHWKNGKWKEYKHRDRDRDRDWDDDDDHHHHRGHGRHH</sequence>
<evidence type="ECO:0000256" key="2">
    <source>
        <dbReference type="SAM" id="SignalP"/>
    </source>
</evidence>
<dbReference type="HOGENOM" id="CLU_098578_1_0_10"/>
<organism evidence="3 4">
    <name type="scientific">Solitalea canadensis (strain ATCC 29591 / DSM 3403 / JCM 21819 / LMG 8368 / NBRC 15130 / NCIMB 12057 / USAM 9D)</name>
    <name type="common">Flexibacter canadensis</name>
    <dbReference type="NCBI Taxonomy" id="929556"/>
    <lineage>
        <taxon>Bacteria</taxon>
        <taxon>Pseudomonadati</taxon>
        <taxon>Bacteroidota</taxon>
        <taxon>Sphingobacteriia</taxon>
        <taxon>Sphingobacteriales</taxon>
        <taxon>Sphingobacteriaceae</taxon>
        <taxon>Solitalea</taxon>
    </lineage>
</organism>
<evidence type="ECO:0000256" key="1">
    <source>
        <dbReference type="SAM" id="MobiDB-lite"/>
    </source>
</evidence>
<name>H8KVW4_SOLCM</name>
<dbReference type="AlphaFoldDB" id="H8KVW4"/>
<feature type="chain" id="PRO_5003613250" evidence="2">
    <location>
        <begin position="22"/>
        <end position="176"/>
    </location>
</feature>
<reference evidence="3" key="1">
    <citation type="submission" date="2012-02" db="EMBL/GenBank/DDBJ databases">
        <title>The complete genome of Solitalea canadensis DSM 3403.</title>
        <authorList>
            <consortium name="US DOE Joint Genome Institute (JGI-PGF)"/>
            <person name="Lucas S."/>
            <person name="Copeland A."/>
            <person name="Lapidus A."/>
            <person name="Glavina del Rio T."/>
            <person name="Dalin E."/>
            <person name="Tice H."/>
            <person name="Bruce D."/>
            <person name="Goodwin L."/>
            <person name="Pitluck S."/>
            <person name="Peters L."/>
            <person name="Ovchinnikova G."/>
            <person name="Lu M."/>
            <person name="Kyrpides N."/>
            <person name="Mavromatis K."/>
            <person name="Ivanova N."/>
            <person name="Brettin T."/>
            <person name="Detter J.C."/>
            <person name="Han C."/>
            <person name="Larimer F."/>
            <person name="Land M."/>
            <person name="Hauser L."/>
            <person name="Markowitz V."/>
            <person name="Cheng J.-F."/>
            <person name="Hugenholtz P."/>
            <person name="Woyke T."/>
            <person name="Wu D."/>
            <person name="Spring S."/>
            <person name="Schroeder M."/>
            <person name="Kopitz M."/>
            <person name="Brambilla E."/>
            <person name="Klenk H.-P."/>
            <person name="Eisen J.A."/>
        </authorList>
    </citation>
    <scope>NUCLEOTIDE SEQUENCE</scope>
    <source>
        <strain evidence="3">DSM 3403</strain>
    </source>
</reference>
<dbReference type="OrthoDB" id="799522at2"/>
<evidence type="ECO:0000313" key="4">
    <source>
        <dbReference type="Proteomes" id="UP000007590"/>
    </source>
</evidence>
<dbReference type="Proteomes" id="UP000007590">
    <property type="component" value="Chromosome"/>
</dbReference>
<evidence type="ECO:0000313" key="3">
    <source>
        <dbReference type="EMBL" id="AFD06867.1"/>
    </source>
</evidence>
<proteinExistence type="predicted"/>
<dbReference type="STRING" id="929556.Solca_1805"/>
<dbReference type="EMBL" id="CP003349">
    <property type="protein sequence ID" value="AFD06867.1"/>
    <property type="molecule type" value="Genomic_DNA"/>
</dbReference>
<feature type="region of interest" description="Disordered" evidence="1">
    <location>
        <begin position="155"/>
        <end position="176"/>
    </location>
</feature>
<keyword evidence="4" id="KW-1185">Reference proteome</keyword>
<dbReference type="KEGG" id="scn:Solca_1805"/>
<feature type="signal peptide" evidence="2">
    <location>
        <begin position="1"/>
        <end position="21"/>
    </location>
</feature>
<dbReference type="RefSeq" id="WP_014680094.1">
    <property type="nucleotide sequence ID" value="NC_017770.1"/>
</dbReference>
<keyword evidence="2" id="KW-0732">Signal</keyword>
<feature type="compositionally biased region" description="Basic residues" evidence="1">
    <location>
        <begin position="167"/>
        <end position="176"/>
    </location>
</feature>